<dbReference type="STRING" id="933084.A0A067QML3"/>
<dbReference type="SMART" id="SM00450">
    <property type="entry name" value="RHOD"/>
    <property type="match status" value="2"/>
</dbReference>
<feature type="domain" description="Rhodanese" evidence="3">
    <location>
        <begin position="175"/>
        <end position="306"/>
    </location>
</feature>
<dbReference type="CDD" id="cd01448">
    <property type="entry name" value="TST_Repeat_1"/>
    <property type="match status" value="1"/>
</dbReference>
<dbReference type="Gene3D" id="3.40.250.10">
    <property type="entry name" value="Rhodanese-like domain"/>
    <property type="match status" value="2"/>
</dbReference>
<reference evidence="5" key="1">
    <citation type="journal article" date="2014" name="Proc. Natl. Acad. Sci. U.S.A.">
        <title>Extensive sampling of basidiomycete genomes demonstrates inadequacy of the white-rot/brown-rot paradigm for wood decay fungi.</title>
        <authorList>
            <person name="Riley R."/>
            <person name="Salamov A.A."/>
            <person name="Brown D.W."/>
            <person name="Nagy L.G."/>
            <person name="Floudas D."/>
            <person name="Held B.W."/>
            <person name="Levasseur A."/>
            <person name="Lombard V."/>
            <person name="Morin E."/>
            <person name="Otillar R."/>
            <person name="Lindquist E.A."/>
            <person name="Sun H."/>
            <person name="LaButti K.M."/>
            <person name="Schmutz J."/>
            <person name="Jabbour D."/>
            <person name="Luo H."/>
            <person name="Baker S.E."/>
            <person name="Pisabarro A.G."/>
            <person name="Walton J.D."/>
            <person name="Blanchette R.A."/>
            <person name="Henrissat B."/>
            <person name="Martin F."/>
            <person name="Cullen D."/>
            <person name="Hibbett D.S."/>
            <person name="Grigoriev I.V."/>
        </authorList>
    </citation>
    <scope>NUCLEOTIDE SEQUENCE [LARGE SCALE GENOMIC DNA]</scope>
    <source>
        <strain evidence="5">MUCL 33604</strain>
    </source>
</reference>
<dbReference type="InterPro" id="IPR045078">
    <property type="entry name" value="TST/MPST-like"/>
</dbReference>
<dbReference type="InterPro" id="IPR036873">
    <property type="entry name" value="Rhodanese-like_dom_sf"/>
</dbReference>
<dbReference type="Pfam" id="PF00581">
    <property type="entry name" value="Rhodanese"/>
    <property type="match status" value="1"/>
</dbReference>
<evidence type="ECO:0000259" key="3">
    <source>
        <dbReference type="PROSITE" id="PS50206"/>
    </source>
</evidence>
<dbReference type="GO" id="GO:0004792">
    <property type="term" value="F:thiosulfate-cyanide sulfurtransferase activity"/>
    <property type="evidence" value="ECO:0007669"/>
    <property type="project" value="TreeGrafter"/>
</dbReference>
<dbReference type="GO" id="GO:0005739">
    <property type="term" value="C:mitochondrion"/>
    <property type="evidence" value="ECO:0007669"/>
    <property type="project" value="TreeGrafter"/>
</dbReference>
<dbReference type="OrthoDB" id="270167at2759"/>
<dbReference type="InParanoid" id="A0A067QML3"/>
<feature type="domain" description="Rhodanese" evidence="3">
    <location>
        <begin position="19"/>
        <end position="137"/>
    </location>
</feature>
<keyword evidence="1" id="KW-0808">Transferase</keyword>
<dbReference type="AlphaFoldDB" id="A0A067QML3"/>
<evidence type="ECO:0000256" key="2">
    <source>
        <dbReference type="ARBA" id="ARBA00022737"/>
    </source>
</evidence>
<evidence type="ECO:0000256" key="1">
    <source>
        <dbReference type="ARBA" id="ARBA00022679"/>
    </source>
</evidence>
<keyword evidence="5" id="KW-1185">Reference proteome</keyword>
<sequence length="310" mass="33821">MSSSAAPFLISPSELKELTKSGVSILDASWYMPNIPRNPKEEFLSKRIPNAQYLDLDEVASPSELGLKHMMPEGRVFADACENFGIDPTTHVVIYDSMGILSSPRALFMFRAFGHEKSSILNGGLLRWEAEGLPIDSGPFTPSAKKATYPTPVLDETTIRDYDHMLTNSTLAPTDPVSELVLDARPRGRWLGSEPEPRPGIPSGHIPHSFSLPFTTFLQSNPVPNSSATFTTFLPPDEVREKLVGAVGVEYAEKIIKGERNVVATCGSGMTAGHVWLGLKLLGAQDIGLYDESWSGYAVRESSIIKTGEQ</sequence>
<dbReference type="CDD" id="cd01449">
    <property type="entry name" value="TST_Repeat_2"/>
    <property type="match status" value="1"/>
</dbReference>
<keyword evidence="2" id="KW-0677">Repeat</keyword>
<proteinExistence type="predicted"/>
<dbReference type="InterPro" id="IPR001763">
    <property type="entry name" value="Rhodanese-like_dom"/>
</dbReference>
<name>A0A067QML3_9AGAM</name>
<dbReference type="HOGENOM" id="CLU_031618_3_1_1"/>
<evidence type="ECO:0000313" key="5">
    <source>
        <dbReference type="Proteomes" id="UP000027265"/>
    </source>
</evidence>
<evidence type="ECO:0000313" key="4">
    <source>
        <dbReference type="EMBL" id="KDQ63871.1"/>
    </source>
</evidence>
<dbReference type="PANTHER" id="PTHR11364:SF27">
    <property type="entry name" value="SULFURTRANSFERASE"/>
    <property type="match status" value="1"/>
</dbReference>
<dbReference type="SUPFAM" id="SSF52821">
    <property type="entry name" value="Rhodanese/Cell cycle control phosphatase"/>
    <property type="match status" value="2"/>
</dbReference>
<accession>A0A067QML3</accession>
<gene>
    <name evidence="4" type="ORF">JAAARDRAFT_120799</name>
</gene>
<dbReference type="EMBL" id="KL197710">
    <property type="protein sequence ID" value="KDQ63871.1"/>
    <property type="molecule type" value="Genomic_DNA"/>
</dbReference>
<protein>
    <recommendedName>
        <fullName evidence="3">Rhodanese domain-containing protein</fullName>
    </recommendedName>
</protein>
<dbReference type="PROSITE" id="PS50206">
    <property type="entry name" value="RHODANESE_3"/>
    <property type="match status" value="2"/>
</dbReference>
<dbReference type="FunCoup" id="A0A067QML3">
    <property type="interactions" value="342"/>
</dbReference>
<dbReference type="Proteomes" id="UP000027265">
    <property type="component" value="Unassembled WGS sequence"/>
</dbReference>
<organism evidence="4 5">
    <name type="scientific">Jaapia argillacea MUCL 33604</name>
    <dbReference type="NCBI Taxonomy" id="933084"/>
    <lineage>
        <taxon>Eukaryota</taxon>
        <taxon>Fungi</taxon>
        <taxon>Dikarya</taxon>
        <taxon>Basidiomycota</taxon>
        <taxon>Agaricomycotina</taxon>
        <taxon>Agaricomycetes</taxon>
        <taxon>Agaricomycetidae</taxon>
        <taxon>Jaapiales</taxon>
        <taxon>Jaapiaceae</taxon>
        <taxon>Jaapia</taxon>
    </lineage>
</organism>
<dbReference type="PANTHER" id="PTHR11364">
    <property type="entry name" value="THIOSULFATE SULFERTANSFERASE"/>
    <property type="match status" value="1"/>
</dbReference>